<keyword evidence="3 6" id="KW-0812">Transmembrane</keyword>
<feature type="transmembrane region" description="Helical" evidence="6">
    <location>
        <begin position="178"/>
        <end position="197"/>
    </location>
</feature>
<keyword evidence="5 6" id="KW-0472">Membrane</keyword>
<dbReference type="InterPro" id="IPR036259">
    <property type="entry name" value="MFS_trans_sf"/>
</dbReference>
<dbReference type="EMBL" id="MTKT01000605">
    <property type="protein sequence ID" value="OWM90040.1"/>
    <property type="molecule type" value="Genomic_DNA"/>
</dbReference>
<reference evidence="8" key="1">
    <citation type="journal article" date="2017" name="Plant J.">
        <title>The pomegranate (Punica granatum L.) genome and the genomics of punicalagin biosynthesis.</title>
        <authorList>
            <person name="Qin G."/>
            <person name="Xu C."/>
            <person name="Ming R."/>
            <person name="Tang H."/>
            <person name="Guyot R."/>
            <person name="Kramer E.M."/>
            <person name="Hu Y."/>
            <person name="Yi X."/>
            <person name="Qi Y."/>
            <person name="Xu X."/>
            <person name="Gao Z."/>
            <person name="Pan H."/>
            <person name="Jian J."/>
            <person name="Tian Y."/>
            <person name="Yue Z."/>
            <person name="Xu Y."/>
        </authorList>
    </citation>
    <scope>NUCLEOTIDE SEQUENCE [LARGE SCALE GENOMIC DNA]</scope>
    <source>
        <strain evidence="8">cv. Dabenzi</strain>
    </source>
</reference>
<feature type="transmembrane region" description="Helical" evidence="6">
    <location>
        <begin position="368"/>
        <end position="390"/>
    </location>
</feature>
<comment type="similarity">
    <text evidence="2">Belongs to the major facilitator superfamily. Proton-dependent oligopeptide transporter (POT/PTR) (TC 2.A.17) family.</text>
</comment>
<evidence type="ECO:0000256" key="4">
    <source>
        <dbReference type="ARBA" id="ARBA00022989"/>
    </source>
</evidence>
<comment type="subcellular location">
    <subcellularLocation>
        <location evidence="1">Membrane</location>
        <topology evidence="1">Multi-pass membrane protein</topology>
    </subcellularLocation>
</comment>
<feature type="transmembrane region" description="Helical" evidence="6">
    <location>
        <begin position="456"/>
        <end position="482"/>
    </location>
</feature>
<sequence length="586" mass="64252">MDHSSVAPVTVDTGLVVDVAPPARKTKKPSRGGWSSAIFIIFVEVAERFAYYGLVGNLITYLMKELGQPMAAAAQNVNIWVGVSSLFPVAGALVADSYLGRFRTILISSIIYFMGMILMTFSVSIVPRHNREAVFFMALYILAIGEGGHKPCVQTFAADQFDEDLPEEKMAKSSFFNWWYMGIVVGATAGIFFVIYIQDNVGWTEGALVLAAAVAIALAVFLMGSKRYRRQDPTGSPFAQVAHVVVAAVKKRRLQEAGNGRDLCYVDTNARDGAHKDGSRARARSLARTSQLRFLEKAMIVDSIDQSSKARDPWRLCSLNQVEEVKLVFRLVPIWLACIMFAVVQSQGHTFFVKQGGTMNRSIGGSHFQIPAASLQGFLGLTILAATLAYDRLFVPVARRITGHPSGIPMLHRIGIGLFVSIINMAVSGCIEAWRVRTAVEHGLRDNPKAIVPISVWWLLPPYMLCGISDAFTIVGLQELFYDQVPEAMRSMGAAAYISVVGVGSFVSSGIIAIVQAITAGNGDKWLGDNLNTAHLDRYYWVLAGLSAINLCIYLLIARGFEYKKLEDDDEMIQLGEKQISVKDDV</sequence>
<feature type="transmembrane region" description="Helical" evidence="6">
    <location>
        <begin position="494"/>
        <end position="519"/>
    </location>
</feature>
<dbReference type="InterPro" id="IPR018456">
    <property type="entry name" value="PTR2_symporter_CS"/>
</dbReference>
<evidence type="ECO:0000256" key="2">
    <source>
        <dbReference type="ARBA" id="ARBA00005982"/>
    </source>
</evidence>
<evidence type="ECO:0000313" key="8">
    <source>
        <dbReference type="Proteomes" id="UP000197138"/>
    </source>
</evidence>
<feature type="transmembrane region" description="Helical" evidence="6">
    <location>
        <begin position="203"/>
        <end position="223"/>
    </location>
</feature>
<dbReference type="RefSeq" id="XP_031407820.1">
    <property type="nucleotide sequence ID" value="XM_031551960.1"/>
</dbReference>
<protein>
    <submittedName>
        <fullName evidence="10">Protein NRT1/ PTR FAMILY 5.4</fullName>
    </submittedName>
</protein>
<dbReference type="SUPFAM" id="SSF103473">
    <property type="entry name" value="MFS general substrate transporter"/>
    <property type="match status" value="1"/>
</dbReference>
<dbReference type="PROSITE" id="PS01022">
    <property type="entry name" value="PTR2_1"/>
    <property type="match status" value="1"/>
</dbReference>
<proteinExistence type="inferred from homology"/>
<keyword evidence="9" id="KW-1185">Reference proteome</keyword>
<dbReference type="InterPro" id="IPR000109">
    <property type="entry name" value="POT_fam"/>
</dbReference>
<evidence type="ECO:0000256" key="3">
    <source>
        <dbReference type="ARBA" id="ARBA00022692"/>
    </source>
</evidence>
<dbReference type="PANTHER" id="PTHR11654">
    <property type="entry name" value="OLIGOPEPTIDE TRANSPORTER-RELATED"/>
    <property type="match status" value="1"/>
</dbReference>
<feature type="transmembrane region" description="Helical" evidence="6">
    <location>
        <begin position="411"/>
        <end position="436"/>
    </location>
</feature>
<dbReference type="GO" id="GO:0016020">
    <property type="term" value="C:membrane"/>
    <property type="evidence" value="ECO:0007669"/>
    <property type="project" value="UniProtKB-SubCell"/>
</dbReference>
<name>A0A218XYZ6_PUNGR</name>
<reference evidence="7" key="2">
    <citation type="submission" date="2017-06" db="EMBL/GenBank/DDBJ databases">
        <title>The pomegranate genome and the genomics of punicalagin biosynthesis.</title>
        <authorList>
            <person name="Xu C."/>
        </authorList>
    </citation>
    <scope>NUCLEOTIDE SEQUENCE [LARGE SCALE GENOMIC DNA]</scope>
    <source>
        <tissue evidence="7">Fresh leaf</tissue>
    </source>
</reference>
<evidence type="ECO:0000256" key="6">
    <source>
        <dbReference type="SAM" id="Phobius"/>
    </source>
</evidence>
<evidence type="ECO:0000313" key="10">
    <source>
        <dbReference type="RefSeq" id="XP_031407820.1"/>
    </source>
</evidence>
<reference evidence="10" key="4">
    <citation type="submission" date="2025-04" db="UniProtKB">
        <authorList>
            <consortium name="RefSeq"/>
        </authorList>
    </citation>
    <scope>IDENTIFICATION</scope>
    <source>
        <tissue evidence="10">Leaf</tissue>
    </source>
</reference>
<dbReference type="Gene3D" id="1.20.1250.20">
    <property type="entry name" value="MFS general substrate transporter like domains"/>
    <property type="match status" value="1"/>
</dbReference>
<evidence type="ECO:0000313" key="9">
    <source>
        <dbReference type="Proteomes" id="UP000515151"/>
    </source>
</evidence>
<dbReference type="Pfam" id="PF00854">
    <property type="entry name" value="PTR2"/>
    <property type="match status" value="1"/>
</dbReference>
<feature type="transmembrane region" description="Helical" evidence="6">
    <location>
        <begin position="327"/>
        <end position="348"/>
    </location>
</feature>
<feature type="transmembrane region" description="Helical" evidence="6">
    <location>
        <begin position="37"/>
        <end position="59"/>
    </location>
</feature>
<keyword evidence="4 6" id="KW-1133">Transmembrane helix</keyword>
<feature type="transmembrane region" description="Helical" evidence="6">
    <location>
        <begin position="79"/>
        <end position="99"/>
    </location>
</feature>
<gene>
    <name evidence="10" type="primary">LOC116216043</name>
    <name evidence="7" type="ORF">CDL15_Pgr026953</name>
</gene>
<dbReference type="GeneID" id="116216043"/>
<accession>A0A218XYZ6</accession>
<reference evidence="9" key="3">
    <citation type="journal article" date="2020" name="Plant Biotechnol. J.">
        <title>The pomegranate (Punica granatum L.) draft genome dissects genetic divergence between soft- and hard-seeded cultivars.</title>
        <authorList>
            <person name="Luo X."/>
            <person name="Li H."/>
            <person name="Wu Z."/>
            <person name="Yao W."/>
            <person name="Zhao P."/>
            <person name="Cao D."/>
            <person name="Yu H."/>
            <person name="Li K."/>
            <person name="Poudel K."/>
            <person name="Zhao D."/>
            <person name="Zhang F."/>
            <person name="Xia X."/>
            <person name="Chen L."/>
            <person name="Wang Q."/>
            <person name="Jing D."/>
            <person name="Cao S."/>
        </authorList>
    </citation>
    <scope>NUCLEOTIDE SEQUENCE [LARGE SCALE GENOMIC DNA]</scope>
</reference>
<evidence type="ECO:0000256" key="1">
    <source>
        <dbReference type="ARBA" id="ARBA00004141"/>
    </source>
</evidence>
<feature type="transmembrane region" description="Helical" evidence="6">
    <location>
        <begin position="539"/>
        <end position="557"/>
    </location>
</feature>
<dbReference type="GO" id="GO:0006857">
    <property type="term" value="P:oligopeptide transport"/>
    <property type="evidence" value="ECO:0007669"/>
    <property type="project" value="InterPro"/>
</dbReference>
<dbReference type="OrthoDB" id="8904098at2759"/>
<organism evidence="7 8">
    <name type="scientific">Punica granatum</name>
    <name type="common">Pomegranate</name>
    <dbReference type="NCBI Taxonomy" id="22663"/>
    <lineage>
        <taxon>Eukaryota</taxon>
        <taxon>Viridiplantae</taxon>
        <taxon>Streptophyta</taxon>
        <taxon>Embryophyta</taxon>
        <taxon>Tracheophyta</taxon>
        <taxon>Spermatophyta</taxon>
        <taxon>Magnoliopsida</taxon>
        <taxon>eudicotyledons</taxon>
        <taxon>Gunneridae</taxon>
        <taxon>Pentapetalae</taxon>
        <taxon>rosids</taxon>
        <taxon>malvids</taxon>
        <taxon>Myrtales</taxon>
        <taxon>Lythraceae</taxon>
        <taxon>Punica</taxon>
    </lineage>
</organism>
<evidence type="ECO:0000256" key="5">
    <source>
        <dbReference type="ARBA" id="ARBA00023136"/>
    </source>
</evidence>
<dbReference type="GO" id="GO:0022857">
    <property type="term" value="F:transmembrane transporter activity"/>
    <property type="evidence" value="ECO:0007669"/>
    <property type="project" value="InterPro"/>
</dbReference>
<dbReference type="Proteomes" id="UP000197138">
    <property type="component" value="Unassembled WGS sequence"/>
</dbReference>
<evidence type="ECO:0000313" key="7">
    <source>
        <dbReference type="EMBL" id="OWM90040.1"/>
    </source>
</evidence>
<dbReference type="Proteomes" id="UP000515151">
    <property type="component" value="Chromosome 8"/>
</dbReference>
<dbReference type="AlphaFoldDB" id="A0A218XYZ6"/>
<feature type="transmembrane region" description="Helical" evidence="6">
    <location>
        <begin position="105"/>
        <end position="126"/>
    </location>
</feature>